<accession>A0ACC1MIU9</accession>
<protein>
    <submittedName>
        <fullName evidence="1">Uncharacterized protein</fullName>
    </submittedName>
</protein>
<evidence type="ECO:0000313" key="1">
    <source>
        <dbReference type="EMBL" id="KAJ2966730.1"/>
    </source>
</evidence>
<sequence length="270" mass="29797">MDPELLDTRMRRIRNIDFCSQEIETLLPHCTQKIVGTTIDAFAAILQDGASQQGHDYCMFSSWIPAIVSGRERDGGHAGTIQDHILFACDDQNTAVLRSRARWAFPMCGGDPAHWVLGWVDWPAKAYGIVDSIPEIESASWAAPLVRNCADRIRQEGSMSSIDWSTLQLSLRSPEASEQQVDGWSCGLFVIGAIKAFVNNWQSPIPGESAKEDVRAEALRSFLNVLVTDYGIRDPHAPSSWMNLNLKSVAALRSGSSLLPIWARTTDPGN</sequence>
<name>A0ACC1MIU9_9APHY</name>
<keyword evidence="2" id="KW-1185">Reference proteome</keyword>
<dbReference type="Proteomes" id="UP001144978">
    <property type="component" value="Unassembled WGS sequence"/>
</dbReference>
<comment type="caution">
    <text evidence="1">The sequence shown here is derived from an EMBL/GenBank/DDBJ whole genome shotgun (WGS) entry which is preliminary data.</text>
</comment>
<dbReference type="EMBL" id="JANSHE010006555">
    <property type="protein sequence ID" value="KAJ2966730.1"/>
    <property type="molecule type" value="Genomic_DNA"/>
</dbReference>
<organism evidence="1 2">
    <name type="scientific">Trametes sanguinea</name>
    <dbReference type="NCBI Taxonomy" id="158606"/>
    <lineage>
        <taxon>Eukaryota</taxon>
        <taxon>Fungi</taxon>
        <taxon>Dikarya</taxon>
        <taxon>Basidiomycota</taxon>
        <taxon>Agaricomycotina</taxon>
        <taxon>Agaricomycetes</taxon>
        <taxon>Polyporales</taxon>
        <taxon>Polyporaceae</taxon>
        <taxon>Trametes</taxon>
    </lineage>
</organism>
<proteinExistence type="predicted"/>
<gene>
    <name evidence="1" type="ORF">NUW54_g13722</name>
</gene>
<evidence type="ECO:0000313" key="2">
    <source>
        <dbReference type="Proteomes" id="UP001144978"/>
    </source>
</evidence>
<reference evidence="1" key="1">
    <citation type="submission" date="2022-08" db="EMBL/GenBank/DDBJ databases">
        <title>Genome Sequence of Pycnoporus sanguineus.</title>
        <authorList>
            <person name="Buettner E."/>
        </authorList>
    </citation>
    <scope>NUCLEOTIDE SEQUENCE</scope>
    <source>
        <strain evidence="1">CG-C14</strain>
    </source>
</reference>